<comment type="caution">
    <text evidence="2">The sequence shown here is derived from an EMBL/GenBank/DDBJ whole genome shotgun (WGS) entry which is preliminary data.</text>
</comment>
<keyword evidence="1" id="KW-1133">Transmembrane helix</keyword>
<gene>
    <name evidence="2" type="ORF">SPIL2461_LOCUS16499</name>
</gene>
<feature type="transmembrane region" description="Helical" evidence="1">
    <location>
        <begin position="166"/>
        <end position="189"/>
    </location>
</feature>
<evidence type="ECO:0000313" key="2">
    <source>
        <dbReference type="EMBL" id="CAE7629561.1"/>
    </source>
</evidence>
<feature type="transmembrane region" description="Helical" evidence="1">
    <location>
        <begin position="67"/>
        <end position="90"/>
    </location>
</feature>
<feature type="transmembrane region" description="Helical" evidence="1">
    <location>
        <begin position="102"/>
        <end position="121"/>
    </location>
</feature>
<evidence type="ECO:0000256" key="1">
    <source>
        <dbReference type="SAM" id="Phobius"/>
    </source>
</evidence>
<keyword evidence="3" id="KW-1185">Reference proteome</keyword>
<sequence length="414" mass="43886">MEVSKELEALIERIKAHGGKEAGFSMAEGKAMVDDLMQAAKLTEDGTKTALAENRVLCDTPVDSRDCIALIGVAFAPLLLTLQVGGAFGVACVAQSNGPRSIIFWASVASVLWSVVVYFGIRQQQSQCESQVGPNEGPGLLTRIKTYARRLDQEAQQYRDQTRRAAFCQVPWLMAACVLGLEMSTAATAGRLLEFLQALTITTLAAMSSGAVLGLAVCNELPGPPEATYLEIAAATIARCPAISMCVSSIFALVLPAVEQASPSARELQEMGTGRFDMAEQYVVDVEELRCKLHRRANKVLNPASQLEKAFVGSGAERAASIKELTSQFPAHVKDLTCATTKLAGVGPQGGTQRQQMKETAEAAGELLGGIGGLVSSLANPHEDVKTARISTGSAQQMVRGGLKLLETAMTKNA</sequence>
<organism evidence="2 3">
    <name type="scientific">Symbiodinium pilosum</name>
    <name type="common">Dinoflagellate</name>
    <dbReference type="NCBI Taxonomy" id="2952"/>
    <lineage>
        <taxon>Eukaryota</taxon>
        <taxon>Sar</taxon>
        <taxon>Alveolata</taxon>
        <taxon>Dinophyceae</taxon>
        <taxon>Suessiales</taxon>
        <taxon>Symbiodiniaceae</taxon>
        <taxon>Symbiodinium</taxon>
    </lineage>
</organism>
<protein>
    <submittedName>
        <fullName evidence="2">Uncharacterized protein</fullName>
    </submittedName>
</protein>
<evidence type="ECO:0000313" key="3">
    <source>
        <dbReference type="Proteomes" id="UP000649617"/>
    </source>
</evidence>
<dbReference type="EMBL" id="CAJNIZ010042624">
    <property type="protein sequence ID" value="CAE7629561.1"/>
    <property type="molecule type" value="Genomic_DNA"/>
</dbReference>
<dbReference type="OrthoDB" id="10462874at2759"/>
<accession>A0A812VKL6</accession>
<keyword evidence="1" id="KW-0472">Membrane</keyword>
<reference evidence="2" key="1">
    <citation type="submission" date="2021-02" db="EMBL/GenBank/DDBJ databases">
        <authorList>
            <person name="Dougan E. K."/>
            <person name="Rhodes N."/>
            <person name="Thang M."/>
            <person name="Chan C."/>
        </authorList>
    </citation>
    <scope>NUCLEOTIDE SEQUENCE</scope>
</reference>
<name>A0A812VKL6_SYMPI</name>
<dbReference type="Proteomes" id="UP000649617">
    <property type="component" value="Unassembled WGS sequence"/>
</dbReference>
<dbReference type="AlphaFoldDB" id="A0A812VKL6"/>
<keyword evidence="1" id="KW-0812">Transmembrane</keyword>
<proteinExistence type="predicted"/>